<evidence type="ECO:0000313" key="1">
    <source>
        <dbReference type="EMBL" id="GAH79604.1"/>
    </source>
</evidence>
<accession>X1JMW6</accession>
<proteinExistence type="predicted"/>
<name>X1JMW6_9ZZZZ</name>
<protein>
    <submittedName>
        <fullName evidence="1">Uncharacterized protein</fullName>
    </submittedName>
</protein>
<dbReference type="AlphaFoldDB" id="X1JMW6"/>
<comment type="caution">
    <text evidence="1">The sequence shown here is derived from an EMBL/GenBank/DDBJ whole genome shotgun (WGS) entry which is preliminary data.</text>
</comment>
<reference evidence="1" key="1">
    <citation type="journal article" date="2014" name="Front. Microbiol.">
        <title>High frequency of phylogenetically diverse reductive dehalogenase-homologous genes in deep subseafloor sedimentary metagenomes.</title>
        <authorList>
            <person name="Kawai M."/>
            <person name="Futagami T."/>
            <person name="Toyoda A."/>
            <person name="Takaki Y."/>
            <person name="Nishi S."/>
            <person name="Hori S."/>
            <person name="Arai W."/>
            <person name="Tsubouchi T."/>
            <person name="Morono Y."/>
            <person name="Uchiyama I."/>
            <person name="Ito T."/>
            <person name="Fujiyama A."/>
            <person name="Inagaki F."/>
            <person name="Takami H."/>
        </authorList>
    </citation>
    <scope>NUCLEOTIDE SEQUENCE</scope>
    <source>
        <strain evidence="1">Expedition CK06-06</strain>
    </source>
</reference>
<sequence length="167" mass="19535">GEAEQSQPIERWALNIEYPDINVTFQDTVAWRKYQEKFSNRTRFWELHLNYYDQNGTNMHSRYGILGFLFGTNLSIDDPNYQFNGQDLGRTEAPQSISFTGNFENRSNNDVIISSSDNDSSLLEFNIKYTNICIYDYYFSGSGLNITLESVTIESYFNMTIKFHINY</sequence>
<dbReference type="EMBL" id="BARU01044624">
    <property type="protein sequence ID" value="GAH79604.1"/>
    <property type="molecule type" value="Genomic_DNA"/>
</dbReference>
<organism evidence="1">
    <name type="scientific">marine sediment metagenome</name>
    <dbReference type="NCBI Taxonomy" id="412755"/>
    <lineage>
        <taxon>unclassified sequences</taxon>
        <taxon>metagenomes</taxon>
        <taxon>ecological metagenomes</taxon>
    </lineage>
</organism>
<feature type="non-terminal residue" evidence="1">
    <location>
        <position position="167"/>
    </location>
</feature>
<feature type="non-terminal residue" evidence="1">
    <location>
        <position position="1"/>
    </location>
</feature>
<gene>
    <name evidence="1" type="ORF">S03H2_67993</name>
</gene>